<keyword evidence="1" id="KW-0808">Transferase</keyword>
<keyword evidence="8" id="KW-0863">Zinc-finger</keyword>
<protein>
    <submittedName>
        <fullName evidence="10">POK10 protein</fullName>
    </submittedName>
</protein>
<dbReference type="InterPro" id="IPR036397">
    <property type="entry name" value="RNaseH_sf"/>
</dbReference>
<dbReference type="GO" id="GO:0035613">
    <property type="term" value="F:RNA stem-loop binding"/>
    <property type="evidence" value="ECO:0007669"/>
    <property type="project" value="TreeGrafter"/>
</dbReference>
<keyword evidence="8" id="KW-0862">Zinc</keyword>
<evidence type="ECO:0000256" key="1">
    <source>
        <dbReference type="ARBA" id="ARBA00022679"/>
    </source>
</evidence>
<evidence type="ECO:0000256" key="8">
    <source>
        <dbReference type="PROSITE-ProRule" id="PRU00450"/>
    </source>
</evidence>
<dbReference type="InterPro" id="IPR003308">
    <property type="entry name" value="Integrase_Zn-bd_dom_N"/>
</dbReference>
<keyword evidence="7" id="KW-0695">RNA-directed DNA polymerase</keyword>
<accession>A0A7L1T2R6</accession>
<dbReference type="InterPro" id="IPR012337">
    <property type="entry name" value="RNaseH-like_sf"/>
</dbReference>
<dbReference type="Gene3D" id="3.30.420.10">
    <property type="entry name" value="Ribonuclease H-like superfamily/Ribonuclease H"/>
    <property type="match status" value="1"/>
</dbReference>
<dbReference type="Gene3D" id="1.10.10.200">
    <property type="match status" value="1"/>
</dbReference>
<dbReference type="GO" id="GO:0016787">
    <property type="term" value="F:hydrolase activity"/>
    <property type="evidence" value="ECO:0007669"/>
    <property type="project" value="UniProtKB-KW"/>
</dbReference>
<evidence type="ECO:0000256" key="4">
    <source>
        <dbReference type="ARBA" id="ARBA00022723"/>
    </source>
</evidence>
<evidence type="ECO:0000256" key="2">
    <source>
        <dbReference type="ARBA" id="ARBA00022695"/>
    </source>
</evidence>
<dbReference type="PANTHER" id="PTHR41694:SF3">
    <property type="entry name" value="RNA-DIRECTED DNA POLYMERASE-RELATED"/>
    <property type="match status" value="1"/>
</dbReference>
<evidence type="ECO:0000256" key="7">
    <source>
        <dbReference type="ARBA" id="ARBA00022918"/>
    </source>
</evidence>
<gene>
    <name evidence="10" type="primary">Ervk10</name>
    <name evidence="10" type="ORF">ARAGUA_R15398</name>
</gene>
<evidence type="ECO:0000313" key="11">
    <source>
        <dbReference type="Proteomes" id="UP000567570"/>
    </source>
</evidence>
<dbReference type="GO" id="GO:0004519">
    <property type="term" value="F:endonuclease activity"/>
    <property type="evidence" value="ECO:0007669"/>
    <property type="project" value="UniProtKB-KW"/>
</dbReference>
<evidence type="ECO:0000259" key="9">
    <source>
        <dbReference type="PROSITE" id="PS50876"/>
    </source>
</evidence>
<keyword evidence="5" id="KW-0255">Endonuclease</keyword>
<dbReference type="SUPFAM" id="SSF46919">
    <property type="entry name" value="N-terminal Zn binding domain of HIV integrase"/>
    <property type="match status" value="1"/>
</dbReference>
<dbReference type="GO" id="GO:0008270">
    <property type="term" value="F:zinc ion binding"/>
    <property type="evidence" value="ECO:0007669"/>
    <property type="project" value="UniProtKB-KW"/>
</dbReference>
<dbReference type="GO" id="GO:0003964">
    <property type="term" value="F:RNA-directed DNA polymerase activity"/>
    <property type="evidence" value="ECO:0007669"/>
    <property type="project" value="UniProtKB-KW"/>
</dbReference>
<dbReference type="Proteomes" id="UP000567570">
    <property type="component" value="Unassembled WGS sequence"/>
</dbReference>
<dbReference type="EMBL" id="VXBL01004001">
    <property type="protein sequence ID" value="NXO52738.1"/>
    <property type="molecule type" value="Genomic_DNA"/>
</dbReference>
<evidence type="ECO:0000313" key="10">
    <source>
        <dbReference type="EMBL" id="NXO52738.1"/>
    </source>
</evidence>
<dbReference type="PANTHER" id="PTHR41694">
    <property type="entry name" value="ENDOGENOUS RETROVIRUS GROUP K MEMBER POL PROTEIN"/>
    <property type="match status" value="1"/>
</dbReference>
<feature type="non-terminal residue" evidence="10">
    <location>
        <position position="114"/>
    </location>
</feature>
<keyword evidence="6" id="KW-0378">Hydrolase</keyword>
<keyword evidence="11" id="KW-1185">Reference proteome</keyword>
<evidence type="ECO:0000256" key="5">
    <source>
        <dbReference type="ARBA" id="ARBA00022759"/>
    </source>
</evidence>
<dbReference type="InterPro" id="IPR017856">
    <property type="entry name" value="Integrase-like_N"/>
</dbReference>
<feature type="domain" description="Integrase-type" evidence="9">
    <location>
        <begin position="19"/>
        <end position="60"/>
    </location>
</feature>
<organism evidence="10 11">
    <name type="scientific">Aramus guarauna</name>
    <name type="common">Limpkin</name>
    <name type="synonym">Scolopax guarauna</name>
    <dbReference type="NCBI Taxonomy" id="54356"/>
    <lineage>
        <taxon>Eukaryota</taxon>
        <taxon>Metazoa</taxon>
        <taxon>Chordata</taxon>
        <taxon>Craniata</taxon>
        <taxon>Vertebrata</taxon>
        <taxon>Euteleostomi</taxon>
        <taxon>Archelosauria</taxon>
        <taxon>Archosauria</taxon>
        <taxon>Dinosauria</taxon>
        <taxon>Saurischia</taxon>
        <taxon>Theropoda</taxon>
        <taxon>Coelurosauria</taxon>
        <taxon>Aves</taxon>
        <taxon>Neognathae</taxon>
        <taxon>Neoaves</taxon>
        <taxon>Gruiformes</taxon>
        <taxon>Aramidae</taxon>
        <taxon>Aramus</taxon>
    </lineage>
</organism>
<dbReference type="PROSITE" id="PS50876">
    <property type="entry name" value="ZF_INTEGRASE"/>
    <property type="match status" value="1"/>
</dbReference>
<keyword evidence="2" id="KW-0548">Nucleotidyltransferase</keyword>
<keyword evidence="4" id="KW-0479">Metal-binding</keyword>
<sequence length="114" mass="12713">LTKGNAVADQLSKTAVLPHHIEQARLTHEFFHQNAQSLRKQFSLTLAQAQEIVRACPDCQRLALLPTSRGTNLRGLASNDLWQTDVTHCNPFGHFKYVHVSVHTFSGFLVATAH</sequence>
<reference evidence="10 11" key="1">
    <citation type="submission" date="2019-09" db="EMBL/GenBank/DDBJ databases">
        <title>Bird 10,000 Genomes (B10K) Project - Family phase.</title>
        <authorList>
            <person name="Zhang G."/>
        </authorList>
    </citation>
    <scope>NUCLEOTIDE SEQUENCE [LARGE SCALE GENOMIC DNA]</scope>
    <source>
        <strain evidence="10">B10K-DU-002-11</strain>
        <tissue evidence="10">Muscle</tissue>
    </source>
</reference>
<dbReference type="AlphaFoldDB" id="A0A7L1T2R6"/>
<dbReference type="Pfam" id="PF02022">
    <property type="entry name" value="Integrase_Zn"/>
    <property type="match status" value="1"/>
</dbReference>
<feature type="non-terminal residue" evidence="10">
    <location>
        <position position="1"/>
    </location>
</feature>
<evidence type="ECO:0000256" key="6">
    <source>
        <dbReference type="ARBA" id="ARBA00022801"/>
    </source>
</evidence>
<dbReference type="SUPFAM" id="SSF53098">
    <property type="entry name" value="Ribonuclease H-like"/>
    <property type="match status" value="1"/>
</dbReference>
<comment type="caution">
    <text evidence="10">The sequence shown here is derived from an EMBL/GenBank/DDBJ whole genome shotgun (WGS) entry which is preliminary data.</text>
</comment>
<name>A0A7L1T2R6_ARAGA</name>
<evidence type="ECO:0000256" key="3">
    <source>
        <dbReference type="ARBA" id="ARBA00022722"/>
    </source>
</evidence>
<proteinExistence type="predicted"/>
<keyword evidence="3" id="KW-0540">Nuclease</keyword>